<protein>
    <submittedName>
        <fullName evidence="2">Uncharacterized protein</fullName>
    </submittedName>
</protein>
<sequence>MPMVIPCGEYQRKWAKLNLDKYIIGAAEVFPSCFPSSEKADLTHSSIGPSYLKYHGLLLLTRNIVHKFCIIWLRKSRNQTAWYSPRAESKEDRGLGDFSSRTLPDEPDTEALIFSLLDKSHSMASSGCRHGALLLVCTEAGAHSKAPLIAPEIGRSLPAGGIAQSSLLTLHLSKEKILHPAFELKELKNKTTQNNPPSRKRPAVVLLDN</sequence>
<reference evidence="3" key="1">
    <citation type="journal article" date="2013" name="Nat. Genet.">
        <title>The duck genome and transcriptome provide insight into an avian influenza virus reservoir species.</title>
        <authorList>
            <person name="Huang Y."/>
            <person name="Li Y."/>
            <person name="Burt D.W."/>
            <person name="Chen H."/>
            <person name="Zhang Y."/>
            <person name="Qian W."/>
            <person name="Kim H."/>
            <person name="Gan S."/>
            <person name="Zhao Y."/>
            <person name="Li J."/>
            <person name="Yi K."/>
            <person name="Feng H."/>
            <person name="Zhu P."/>
            <person name="Li B."/>
            <person name="Liu Q."/>
            <person name="Fairley S."/>
            <person name="Magor K.E."/>
            <person name="Du Z."/>
            <person name="Hu X."/>
            <person name="Goodman L."/>
            <person name="Tafer H."/>
            <person name="Vignal A."/>
            <person name="Lee T."/>
            <person name="Kim K.W."/>
            <person name="Sheng Z."/>
            <person name="An Y."/>
            <person name="Searle S."/>
            <person name="Herrero J."/>
            <person name="Groenen M.A."/>
            <person name="Crooijmans R.P."/>
            <person name="Faraut T."/>
            <person name="Cai Q."/>
            <person name="Webster R.G."/>
            <person name="Aldridge J.R."/>
            <person name="Warren W.C."/>
            <person name="Bartschat S."/>
            <person name="Kehr S."/>
            <person name="Marz M."/>
            <person name="Stadler P.F."/>
            <person name="Smith J."/>
            <person name="Kraus R.H."/>
            <person name="Zhao Y."/>
            <person name="Ren L."/>
            <person name="Fei J."/>
            <person name="Morisson M."/>
            <person name="Kaiser P."/>
            <person name="Griffin D.K."/>
            <person name="Rao M."/>
            <person name="Pitel F."/>
            <person name="Wang J."/>
            <person name="Li N."/>
        </authorList>
    </citation>
    <scope>NUCLEOTIDE SEQUENCE [LARGE SCALE GENOMIC DNA]</scope>
</reference>
<proteinExistence type="predicted"/>
<gene>
    <name evidence="2" type="ORF">Anapl_10869</name>
</gene>
<organism evidence="2 3">
    <name type="scientific">Anas platyrhynchos</name>
    <name type="common">Mallard</name>
    <name type="synonym">Anas boschas</name>
    <dbReference type="NCBI Taxonomy" id="8839"/>
    <lineage>
        <taxon>Eukaryota</taxon>
        <taxon>Metazoa</taxon>
        <taxon>Chordata</taxon>
        <taxon>Craniata</taxon>
        <taxon>Vertebrata</taxon>
        <taxon>Euteleostomi</taxon>
        <taxon>Archelosauria</taxon>
        <taxon>Archosauria</taxon>
        <taxon>Dinosauria</taxon>
        <taxon>Saurischia</taxon>
        <taxon>Theropoda</taxon>
        <taxon>Coelurosauria</taxon>
        <taxon>Aves</taxon>
        <taxon>Neognathae</taxon>
        <taxon>Galloanserae</taxon>
        <taxon>Anseriformes</taxon>
        <taxon>Anatidae</taxon>
        <taxon>Anatinae</taxon>
        <taxon>Anas</taxon>
    </lineage>
</organism>
<evidence type="ECO:0000313" key="3">
    <source>
        <dbReference type="Proteomes" id="UP000296049"/>
    </source>
</evidence>
<dbReference type="AlphaFoldDB" id="R0LR72"/>
<dbReference type="Proteomes" id="UP000296049">
    <property type="component" value="Unassembled WGS sequence"/>
</dbReference>
<keyword evidence="3" id="KW-1185">Reference proteome</keyword>
<evidence type="ECO:0000313" key="2">
    <source>
        <dbReference type="EMBL" id="EOB04240.1"/>
    </source>
</evidence>
<evidence type="ECO:0000256" key="1">
    <source>
        <dbReference type="SAM" id="MobiDB-lite"/>
    </source>
</evidence>
<accession>R0LR72</accession>
<name>R0LR72_ANAPL</name>
<dbReference type="EMBL" id="KB742803">
    <property type="protein sequence ID" value="EOB04240.1"/>
    <property type="molecule type" value="Genomic_DNA"/>
</dbReference>
<feature type="region of interest" description="Disordered" evidence="1">
    <location>
        <begin position="188"/>
        <end position="209"/>
    </location>
</feature>
<feature type="region of interest" description="Disordered" evidence="1">
    <location>
        <begin position="83"/>
        <end position="103"/>
    </location>
</feature>